<dbReference type="InterPro" id="IPR050901">
    <property type="entry name" value="BP-dep_ABC_trans_perm"/>
</dbReference>
<reference evidence="11 12" key="1">
    <citation type="submission" date="2019-04" db="EMBL/GenBank/DDBJ databases">
        <authorList>
            <person name="Schori C."/>
            <person name="Ahrens C."/>
        </authorList>
    </citation>
    <scope>NUCLEOTIDE SEQUENCE [LARGE SCALE GENOMIC DNA]</scope>
    <source>
        <strain evidence="11 12">DSM 2950</strain>
    </source>
</reference>
<evidence type="ECO:0000256" key="6">
    <source>
        <dbReference type="ARBA" id="ARBA00022692"/>
    </source>
</evidence>
<proteinExistence type="inferred from homology"/>
<evidence type="ECO:0000313" key="11">
    <source>
        <dbReference type="EMBL" id="QMW80474.1"/>
    </source>
</evidence>
<keyword evidence="6 9" id="KW-0812">Transmembrane</keyword>
<dbReference type="CDD" id="cd06261">
    <property type="entry name" value="TM_PBP2"/>
    <property type="match status" value="1"/>
</dbReference>
<dbReference type="Proteomes" id="UP000515789">
    <property type="component" value="Chromosome"/>
</dbReference>
<evidence type="ECO:0000259" key="10">
    <source>
        <dbReference type="PROSITE" id="PS50928"/>
    </source>
</evidence>
<feature type="transmembrane region" description="Helical" evidence="9">
    <location>
        <begin position="84"/>
        <end position="104"/>
    </location>
</feature>
<dbReference type="AlphaFoldDB" id="A0A7G5N0T1"/>
<evidence type="ECO:0000256" key="9">
    <source>
        <dbReference type="RuleBase" id="RU363032"/>
    </source>
</evidence>
<dbReference type="InterPro" id="IPR000515">
    <property type="entry name" value="MetI-like"/>
</dbReference>
<keyword evidence="7 9" id="KW-1133">Transmembrane helix</keyword>
<evidence type="ECO:0000256" key="8">
    <source>
        <dbReference type="ARBA" id="ARBA00023136"/>
    </source>
</evidence>
<feature type="transmembrane region" description="Helical" evidence="9">
    <location>
        <begin position="23"/>
        <end position="44"/>
    </location>
</feature>
<feature type="transmembrane region" description="Helical" evidence="9">
    <location>
        <begin position="192"/>
        <end position="214"/>
    </location>
</feature>
<evidence type="ECO:0000256" key="3">
    <source>
        <dbReference type="ARBA" id="ARBA00022448"/>
    </source>
</evidence>
<feature type="transmembrane region" description="Helical" evidence="9">
    <location>
        <begin position="149"/>
        <end position="171"/>
    </location>
</feature>
<keyword evidence="8 9" id="KW-0472">Membrane</keyword>
<feature type="domain" description="ABC transmembrane type-1" evidence="10">
    <location>
        <begin position="80"/>
        <end position="271"/>
    </location>
</feature>
<evidence type="ECO:0000256" key="7">
    <source>
        <dbReference type="ARBA" id="ARBA00022989"/>
    </source>
</evidence>
<dbReference type="PANTHER" id="PTHR32243">
    <property type="entry name" value="MALTOSE TRANSPORT SYSTEM PERMEASE-RELATED"/>
    <property type="match status" value="1"/>
</dbReference>
<dbReference type="InterPro" id="IPR035906">
    <property type="entry name" value="MetI-like_sf"/>
</dbReference>
<evidence type="ECO:0000256" key="5">
    <source>
        <dbReference type="ARBA" id="ARBA00022597"/>
    </source>
</evidence>
<comment type="subcellular location">
    <subcellularLocation>
        <location evidence="1 9">Cell membrane</location>
        <topology evidence="1 9">Multi-pass membrane protein</topology>
    </subcellularLocation>
</comment>
<dbReference type="Gene3D" id="1.10.3720.10">
    <property type="entry name" value="MetI-like"/>
    <property type="match status" value="1"/>
</dbReference>
<dbReference type="EMBL" id="CP039126">
    <property type="protein sequence ID" value="QMW80474.1"/>
    <property type="molecule type" value="Genomic_DNA"/>
</dbReference>
<dbReference type="GO" id="GO:0055085">
    <property type="term" value="P:transmembrane transport"/>
    <property type="evidence" value="ECO:0007669"/>
    <property type="project" value="InterPro"/>
</dbReference>
<evidence type="ECO:0000256" key="1">
    <source>
        <dbReference type="ARBA" id="ARBA00004651"/>
    </source>
</evidence>
<evidence type="ECO:0000256" key="4">
    <source>
        <dbReference type="ARBA" id="ARBA00022475"/>
    </source>
</evidence>
<keyword evidence="5" id="KW-0762">Sugar transport</keyword>
<keyword evidence="4" id="KW-1003">Cell membrane</keyword>
<evidence type="ECO:0000256" key="2">
    <source>
        <dbReference type="ARBA" id="ARBA00009047"/>
    </source>
</evidence>
<accession>A0A7G5N0T1</accession>
<dbReference type="GO" id="GO:0005886">
    <property type="term" value="C:plasma membrane"/>
    <property type="evidence" value="ECO:0007669"/>
    <property type="project" value="UniProtKB-SubCell"/>
</dbReference>
<organism evidence="11 12">
    <name type="scientific">Blautia producta</name>
    <dbReference type="NCBI Taxonomy" id="33035"/>
    <lineage>
        <taxon>Bacteria</taxon>
        <taxon>Bacillati</taxon>
        <taxon>Bacillota</taxon>
        <taxon>Clostridia</taxon>
        <taxon>Lachnospirales</taxon>
        <taxon>Lachnospiraceae</taxon>
        <taxon>Blautia</taxon>
    </lineage>
</organism>
<dbReference type="PANTHER" id="PTHR32243:SF50">
    <property type="entry name" value="MALTOSE_MALTODEXTRIN TRANSPORT SYSTEM PERMEASE PROTEIN MALG"/>
    <property type="match status" value="1"/>
</dbReference>
<dbReference type="SUPFAM" id="SSF161098">
    <property type="entry name" value="MetI-like"/>
    <property type="match status" value="1"/>
</dbReference>
<keyword evidence="3 9" id="KW-0813">Transport</keyword>
<sequence length="286" mass="32078">MTSEHAEEGRDENMSKRKIRTGIIYLILMAATVFVLVPIIWLIITSFKPRGEIYMPSMPSKWVLDSYSELLQNFSFDKYFKNSLIVASVTTVLVCIVSIPAAYGFANYRYCGSRKIFTGCVFLRMFPFITLLIPLYIYISKLGLMNTKLALVIANTTFNLPMSLWIMEACFRGLPNELIDAASIDGASRIKTFLQVMLPVSKPSIATIVILTFLNAWNEFMFAFICTSSENAKTITVGMTMLTQEKGIRWDLMAAAGSLYIIPMLVIVIIFQKAIVRGMTLGSVKG</sequence>
<gene>
    <name evidence="11" type="ORF">E5259_24375</name>
</gene>
<dbReference type="Pfam" id="PF00528">
    <property type="entry name" value="BPD_transp_1"/>
    <property type="match status" value="1"/>
</dbReference>
<feature type="transmembrane region" description="Helical" evidence="9">
    <location>
        <begin position="116"/>
        <end position="137"/>
    </location>
</feature>
<evidence type="ECO:0000313" key="12">
    <source>
        <dbReference type="Proteomes" id="UP000515789"/>
    </source>
</evidence>
<protein>
    <submittedName>
        <fullName evidence="11">Carbohydrate ABC transporter permease</fullName>
    </submittedName>
</protein>
<comment type="similarity">
    <text evidence="2">Belongs to the binding-protein-dependent transport system permease family. MalFG subfamily.</text>
</comment>
<feature type="transmembrane region" description="Helical" evidence="9">
    <location>
        <begin position="252"/>
        <end position="271"/>
    </location>
</feature>
<dbReference type="PROSITE" id="PS50928">
    <property type="entry name" value="ABC_TM1"/>
    <property type="match status" value="1"/>
</dbReference>
<name>A0A7G5N0T1_9FIRM</name>